<dbReference type="RefSeq" id="XP_019621886.1">
    <property type="nucleotide sequence ID" value="XM_019766327.1"/>
</dbReference>
<dbReference type="GeneID" id="109468089"/>
<dbReference type="Proteomes" id="UP000515135">
    <property type="component" value="Unplaced"/>
</dbReference>
<gene>
    <name evidence="16" type="primary">LOC109468089</name>
</gene>
<evidence type="ECO:0000256" key="5">
    <source>
        <dbReference type="ARBA" id="ARBA00011538"/>
    </source>
</evidence>
<evidence type="ECO:0000313" key="16">
    <source>
        <dbReference type="RefSeq" id="XP_019621886.1"/>
    </source>
</evidence>
<evidence type="ECO:0000256" key="12">
    <source>
        <dbReference type="RuleBase" id="RU000451"/>
    </source>
</evidence>
<reference evidence="16" key="1">
    <citation type="submission" date="2025-08" db="UniProtKB">
        <authorList>
            <consortium name="RefSeq"/>
        </authorList>
    </citation>
    <scope>IDENTIFICATION</scope>
    <source>
        <tissue evidence="16">Gonad</tissue>
    </source>
</reference>
<evidence type="ECO:0000259" key="14">
    <source>
        <dbReference type="PROSITE" id="PS51504"/>
    </source>
</evidence>
<organism evidence="15 16">
    <name type="scientific">Branchiostoma belcheri</name>
    <name type="common">Amphioxus</name>
    <dbReference type="NCBI Taxonomy" id="7741"/>
    <lineage>
        <taxon>Eukaryota</taxon>
        <taxon>Metazoa</taxon>
        <taxon>Chordata</taxon>
        <taxon>Cephalochordata</taxon>
        <taxon>Leptocardii</taxon>
        <taxon>Amphioxiformes</taxon>
        <taxon>Branchiostomatidae</taxon>
        <taxon>Branchiostoma</taxon>
    </lineage>
</organism>
<dbReference type="GO" id="GO:0046982">
    <property type="term" value="F:protein heterodimerization activity"/>
    <property type="evidence" value="ECO:0007669"/>
    <property type="project" value="InterPro"/>
</dbReference>
<dbReference type="InterPro" id="IPR005818">
    <property type="entry name" value="Histone_H1/H5_H15"/>
</dbReference>
<keyword evidence="7" id="KW-1017">Isopeptide bond</keyword>
<accession>A0A6P4YXA0</accession>
<feature type="compositionally biased region" description="Basic residues" evidence="13">
    <location>
        <begin position="108"/>
        <end position="188"/>
    </location>
</feature>
<evidence type="ECO:0000256" key="3">
    <source>
        <dbReference type="ARBA" id="ARBA00004286"/>
    </source>
</evidence>
<dbReference type="CDD" id="cd22910">
    <property type="entry name" value="HFD_H2B"/>
    <property type="match status" value="1"/>
</dbReference>
<dbReference type="Pfam" id="PF00538">
    <property type="entry name" value="Linker_histone"/>
    <property type="match status" value="1"/>
</dbReference>
<name>A0A6P4YXA0_BRABE</name>
<dbReference type="InterPro" id="IPR000558">
    <property type="entry name" value="Histone_H2B"/>
</dbReference>
<keyword evidence="15" id="KW-1185">Reference proteome</keyword>
<dbReference type="FunFam" id="1.10.20.10:FF:000016">
    <property type="entry name" value="Histone H2B"/>
    <property type="match status" value="1"/>
</dbReference>
<dbReference type="GO" id="GO:0006334">
    <property type="term" value="P:nucleosome assembly"/>
    <property type="evidence" value="ECO:0007669"/>
    <property type="project" value="InterPro"/>
</dbReference>
<comment type="subcellular location">
    <subcellularLocation>
        <location evidence="3">Chromosome</location>
    </subcellularLocation>
    <subcellularLocation>
        <location evidence="2 12">Nucleus</location>
    </subcellularLocation>
</comment>
<dbReference type="InterPro" id="IPR007125">
    <property type="entry name" value="H2A/H2B/H3"/>
</dbReference>
<dbReference type="InterPro" id="IPR055333">
    <property type="entry name" value="HISTONE_H2B_site"/>
</dbReference>
<dbReference type="KEGG" id="bbel:109468089"/>
<dbReference type="Pfam" id="PF00125">
    <property type="entry name" value="Histone"/>
    <property type="match status" value="1"/>
</dbReference>
<comment type="function">
    <text evidence="1">Core component of nucleosome. Nucleosomes wrap and compact DNA into chromatin, limiting DNA accessibility to the cellular machineries which require DNA as a template. Histones thereby play a central role in transcription regulation, DNA repair, DNA replication and chromosomal stability. DNA accessibility is regulated via a complex set of post-translational modifications of histones, also called histone code, and nucleosome remodeling.</text>
</comment>
<evidence type="ECO:0000256" key="1">
    <source>
        <dbReference type="ARBA" id="ARBA00002001"/>
    </source>
</evidence>
<dbReference type="FunFam" id="1.10.10.10:FF:000140">
    <property type="entry name" value="Histone H1.0"/>
    <property type="match status" value="1"/>
</dbReference>
<keyword evidence="10 12" id="KW-0539">Nucleus</keyword>
<evidence type="ECO:0000256" key="10">
    <source>
        <dbReference type="ARBA" id="ARBA00023242"/>
    </source>
</evidence>
<evidence type="ECO:0000256" key="4">
    <source>
        <dbReference type="ARBA" id="ARBA00006846"/>
    </source>
</evidence>
<sequence>MSTAASSPKKASKPKAAPKAPAAHPPTTAMITAAVEELKDRTGSSVPAIKKYIAANYKFDVEKKAHFIKRALKALVEKGTLVQVKGTGASGSFKINVAAKKAAEKAAKKAAKKPAKKPAAKKATKPKATKPKKPKAKKAATPKKTKKPAAKKTKKSPAKKPAAKKPTKKTPAKKTVKKAAPAKKATKPKKKRETFGVYIYKVLKQVHPDTGVSSKAMGIMNSFVNDIFERIAAEASRLAHYNKRSTISSREIQTAVRLLLPGELAKHAVSEGTKAVTKYTSSK</sequence>
<evidence type="ECO:0000256" key="2">
    <source>
        <dbReference type="ARBA" id="ARBA00004123"/>
    </source>
</evidence>
<evidence type="ECO:0000313" key="15">
    <source>
        <dbReference type="Proteomes" id="UP000515135"/>
    </source>
</evidence>
<dbReference type="Gene3D" id="1.10.10.10">
    <property type="entry name" value="Winged helix-like DNA-binding domain superfamily/Winged helix DNA-binding domain"/>
    <property type="match status" value="1"/>
</dbReference>
<evidence type="ECO:0000256" key="7">
    <source>
        <dbReference type="ARBA" id="ARBA00022499"/>
    </source>
</evidence>
<dbReference type="PANTHER" id="PTHR23428">
    <property type="entry name" value="HISTONE H2B"/>
    <property type="match status" value="1"/>
</dbReference>
<dbReference type="Gene3D" id="1.10.20.10">
    <property type="entry name" value="Histone, subunit A"/>
    <property type="match status" value="1"/>
</dbReference>
<evidence type="ECO:0000256" key="8">
    <source>
        <dbReference type="ARBA" id="ARBA00022843"/>
    </source>
</evidence>
<keyword evidence="8" id="KW-0832">Ubl conjugation</keyword>
<dbReference type="AlphaFoldDB" id="A0A6P4YXA0"/>
<evidence type="ECO:0000256" key="11">
    <source>
        <dbReference type="ARBA" id="ARBA00023269"/>
    </source>
</evidence>
<keyword evidence="11 12" id="KW-0544">Nucleosome core</keyword>
<evidence type="ECO:0000256" key="9">
    <source>
        <dbReference type="ARBA" id="ARBA00023125"/>
    </source>
</evidence>
<dbReference type="GO" id="GO:0000786">
    <property type="term" value="C:nucleosome"/>
    <property type="evidence" value="ECO:0007669"/>
    <property type="project" value="UniProtKB-KW"/>
</dbReference>
<protein>
    <recommendedName>
        <fullName evidence="12">Histone H2B</fullName>
    </recommendedName>
</protein>
<dbReference type="GO" id="GO:0003677">
    <property type="term" value="F:DNA binding"/>
    <property type="evidence" value="ECO:0007669"/>
    <property type="project" value="UniProtKB-KW"/>
</dbReference>
<dbReference type="CDD" id="cd00073">
    <property type="entry name" value="H15"/>
    <property type="match status" value="1"/>
</dbReference>
<keyword evidence="9 12" id="KW-0238">DNA-binding</keyword>
<feature type="region of interest" description="Disordered" evidence="13">
    <location>
        <begin position="106"/>
        <end position="188"/>
    </location>
</feature>
<comment type="similarity">
    <text evidence="4 12">Belongs to the histone H2B family.</text>
</comment>
<dbReference type="PROSITE" id="PS51504">
    <property type="entry name" value="H15"/>
    <property type="match status" value="1"/>
</dbReference>
<dbReference type="SMART" id="SM00427">
    <property type="entry name" value="H2B"/>
    <property type="match status" value="1"/>
</dbReference>
<dbReference type="InterPro" id="IPR009072">
    <property type="entry name" value="Histone-fold"/>
</dbReference>
<evidence type="ECO:0000256" key="13">
    <source>
        <dbReference type="SAM" id="MobiDB-lite"/>
    </source>
</evidence>
<dbReference type="PROSITE" id="PS00357">
    <property type="entry name" value="HISTONE_H2B"/>
    <property type="match status" value="1"/>
</dbReference>
<dbReference type="SUPFAM" id="SSF46785">
    <property type="entry name" value="Winged helix' DNA-binding domain"/>
    <property type="match status" value="1"/>
</dbReference>
<dbReference type="InterPro" id="IPR036388">
    <property type="entry name" value="WH-like_DNA-bd_sf"/>
</dbReference>
<feature type="region of interest" description="Disordered" evidence="13">
    <location>
        <begin position="1"/>
        <end position="28"/>
    </location>
</feature>
<evidence type="ECO:0000256" key="6">
    <source>
        <dbReference type="ARBA" id="ARBA00022454"/>
    </source>
</evidence>
<dbReference type="InterPro" id="IPR036390">
    <property type="entry name" value="WH_DNA-bd_sf"/>
</dbReference>
<dbReference type="SUPFAM" id="SSF47113">
    <property type="entry name" value="Histone-fold"/>
    <property type="match status" value="1"/>
</dbReference>
<dbReference type="GO" id="GO:0030527">
    <property type="term" value="F:structural constituent of chromatin"/>
    <property type="evidence" value="ECO:0007669"/>
    <property type="project" value="InterPro"/>
</dbReference>
<dbReference type="PRINTS" id="PR00621">
    <property type="entry name" value="HISTONEH2B"/>
</dbReference>
<comment type="subunit">
    <text evidence="5 12">The nucleosome is a histone octamer containing two molecules each of H2A, H2B, H3 and H4 assembled in one H3-H4 heterotetramer and two H2A-H2B heterodimers. The octamer wraps approximately 147 bp of DNA.</text>
</comment>
<dbReference type="GO" id="GO:0005634">
    <property type="term" value="C:nucleus"/>
    <property type="evidence" value="ECO:0007669"/>
    <property type="project" value="UniProtKB-SubCell"/>
</dbReference>
<dbReference type="OrthoDB" id="10070184at2759"/>
<feature type="domain" description="H15" evidence="14">
    <location>
        <begin position="23"/>
        <end position="97"/>
    </location>
</feature>
<dbReference type="SMART" id="SM00526">
    <property type="entry name" value="H15"/>
    <property type="match status" value="1"/>
</dbReference>
<proteinExistence type="inferred from homology"/>
<keyword evidence="6 12" id="KW-0158">Chromosome</keyword>